<dbReference type="AlphaFoldDB" id="J3N5T9"/>
<dbReference type="HOGENOM" id="CLU_2708740_0_0_1"/>
<organism evidence="2">
    <name type="scientific">Oryza brachyantha</name>
    <name type="common">malo sina</name>
    <dbReference type="NCBI Taxonomy" id="4533"/>
    <lineage>
        <taxon>Eukaryota</taxon>
        <taxon>Viridiplantae</taxon>
        <taxon>Streptophyta</taxon>
        <taxon>Embryophyta</taxon>
        <taxon>Tracheophyta</taxon>
        <taxon>Spermatophyta</taxon>
        <taxon>Magnoliopsida</taxon>
        <taxon>Liliopsida</taxon>
        <taxon>Poales</taxon>
        <taxon>Poaceae</taxon>
        <taxon>BOP clade</taxon>
        <taxon>Oryzoideae</taxon>
        <taxon>Oryzeae</taxon>
        <taxon>Oryzinae</taxon>
        <taxon>Oryza</taxon>
    </lineage>
</organism>
<accession>J3N5T9</accession>
<dbReference type="Proteomes" id="UP000006038">
    <property type="component" value="Chromosome 11"/>
</dbReference>
<sequence length="73" mass="8279">MPPRPPTPASACHHPSSPRATARVLRVRQHSRPSAIICRRHLHHRLPTSANVALSPQCVARLHRLRAQKRLTY</sequence>
<evidence type="ECO:0000313" key="3">
    <source>
        <dbReference type="Proteomes" id="UP000006038"/>
    </source>
</evidence>
<dbReference type="Gramene" id="OB11G11750.1">
    <property type="protein sequence ID" value="OB11G11750.1"/>
    <property type="gene ID" value="OB11G11750"/>
</dbReference>
<keyword evidence="3" id="KW-1185">Reference proteome</keyword>
<evidence type="ECO:0000313" key="2">
    <source>
        <dbReference type="EnsemblPlants" id="OB11G11750.1"/>
    </source>
</evidence>
<evidence type="ECO:0000256" key="1">
    <source>
        <dbReference type="SAM" id="MobiDB-lite"/>
    </source>
</evidence>
<protein>
    <submittedName>
        <fullName evidence="2">Uncharacterized protein</fullName>
    </submittedName>
</protein>
<reference evidence="2" key="2">
    <citation type="submission" date="2013-04" db="UniProtKB">
        <authorList>
            <consortium name="EnsemblPlants"/>
        </authorList>
    </citation>
    <scope>IDENTIFICATION</scope>
</reference>
<feature type="region of interest" description="Disordered" evidence="1">
    <location>
        <begin position="1"/>
        <end position="20"/>
    </location>
</feature>
<proteinExistence type="predicted"/>
<reference evidence="2" key="1">
    <citation type="journal article" date="2013" name="Nat. Commun.">
        <title>Whole-genome sequencing of Oryza brachyantha reveals mechanisms underlying Oryza genome evolution.</title>
        <authorList>
            <person name="Chen J."/>
            <person name="Huang Q."/>
            <person name="Gao D."/>
            <person name="Wang J."/>
            <person name="Lang Y."/>
            <person name="Liu T."/>
            <person name="Li B."/>
            <person name="Bai Z."/>
            <person name="Luis Goicoechea J."/>
            <person name="Liang C."/>
            <person name="Chen C."/>
            <person name="Zhang W."/>
            <person name="Sun S."/>
            <person name="Liao Y."/>
            <person name="Zhang X."/>
            <person name="Yang L."/>
            <person name="Song C."/>
            <person name="Wang M."/>
            <person name="Shi J."/>
            <person name="Liu G."/>
            <person name="Liu J."/>
            <person name="Zhou H."/>
            <person name="Zhou W."/>
            <person name="Yu Q."/>
            <person name="An N."/>
            <person name="Chen Y."/>
            <person name="Cai Q."/>
            <person name="Wang B."/>
            <person name="Liu B."/>
            <person name="Min J."/>
            <person name="Huang Y."/>
            <person name="Wu H."/>
            <person name="Li Z."/>
            <person name="Zhang Y."/>
            <person name="Yin Y."/>
            <person name="Song W."/>
            <person name="Jiang J."/>
            <person name="Jackson S.A."/>
            <person name="Wing R.A."/>
            <person name="Wang J."/>
            <person name="Chen M."/>
        </authorList>
    </citation>
    <scope>NUCLEOTIDE SEQUENCE [LARGE SCALE GENOMIC DNA]</scope>
    <source>
        <strain evidence="2">cv. IRGC 101232</strain>
    </source>
</reference>
<dbReference type="EnsemblPlants" id="OB11G11750.1">
    <property type="protein sequence ID" value="OB11G11750.1"/>
    <property type="gene ID" value="OB11G11750"/>
</dbReference>
<name>J3N5T9_ORYBR</name>